<dbReference type="SUPFAM" id="SSF56784">
    <property type="entry name" value="HAD-like"/>
    <property type="match status" value="1"/>
</dbReference>
<dbReference type="AlphaFoldDB" id="A0A315EEM6"/>
<sequence length="209" mass="23580">MSKDVVFDLGGVVFRWEPLVVLQTLFPEQVTNEAVAKQWAGEIFQTFHPDADWALFDLGRIEPEPLAQRIAARTGLAEADLRHLIASIPAHLLPIPGTVELIHELKAQGHRLYFLSNMPAGYADHLVRLNPFFNQFDDGIFSAHVQQIKPLPDIFATAQARWSLRGQPVFTDDVQHNIYAAEQHGWHGIRFETPEQVRAALVVKDYLSA</sequence>
<evidence type="ECO:0000313" key="2">
    <source>
        <dbReference type="Proteomes" id="UP000250790"/>
    </source>
</evidence>
<proteinExistence type="predicted"/>
<comment type="caution">
    <text evidence="1">The sequence shown here is derived from an EMBL/GenBank/DDBJ whole genome shotgun (WGS) entry which is preliminary data.</text>
</comment>
<dbReference type="InterPro" id="IPR036412">
    <property type="entry name" value="HAD-like_sf"/>
</dbReference>
<dbReference type="SFLD" id="SFLDS00003">
    <property type="entry name" value="Haloacid_Dehalogenase"/>
    <property type="match status" value="1"/>
</dbReference>
<dbReference type="SFLD" id="SFLDG01129">
    <property type="entry name" value="C1.5:_HAD__Beta-PGM__Phosphata"/>
    <property type="match status" value="1"/>
</dbReference>
<dbReference type="InterPro" id="IPR023214">
    <property type="entry name" value="HAD_sf"/>
</dbReference>
<keyword evidence="2" id="KW-1185">Reference proteome</keyword>
<protein>
    <recommendedName>
        <fullName evidence="3">Haloacid dehalogenase</fullName>
    </recommendedName>
</protein>
<dbReference type="Proteomes" id="UP000250790">
    <property type="component" value="Unassembled WGS sequence"/>
</dbReference>
<dbReference type="EMBL" id="NESN01000001">
    <property type="protein sequence ID" value="PUE55258.1"/>
    <property type="molecule type" value="Genomic_DNA"/>
</dbReference>
<gene>
    <name evidence="1" type="ORF">B9Z37_01385</name>
</gene>
<dbReference type="PANTHER" id="PTHR43611:SF3">
    <property type="entry name" value="FLAVIN MONONUCLEOTIDE HYDROLASE 1, CHLOROPLATIC"/>
    <property type="match status" value="1"/>
</dbReference>
<dbReference type="RefSeq" id="WP_108311261.1">
    <property type="nucleotide sequence ID" value="NZ_NESN01000001.1"/>
</dbReference>
<accession>A0A315EEM6</accession>
<name>A0A315EEM6_9BURK</name>
<evidence type="ECO:0008006" key="3">
    <source>
        <dbReference type="Google" id="ProtNLM"/>
    </source>
</evidence>
<reference evidence="1 2" key="1">
    <citation type="submission" date="2017-04" db="EMBL/GenBank/DDBJ databases">
        <title>Unexpected and diverse lifestyles within the genus Limnohabitans.</title>
        <authorList>
            <person name="Kasalicky V."/>
            <person name="Mehrshad M."/>
            <person name="Andrei S.-A."/>
            <person name="Salcher M."/>
            <person name="Kratochvilova H."/>
            <person name="Simek K."/>
            <person name="Ghai R."/>
        </authorList>
    </citation>
    <scope>NUCLEOTIDE SEQUENCE [LARGE SCALE GENOMIC DNA]</scope>
    <source>
        <strain evidence="1 2">II-B4</strain>
    </source>
</reference>
<dbReference type="Pfam" id="PF00702">
    <property type="entry name" value="Hydrolase"/>
    <property type="match status" value="1"/>
</dbReference>
<organism evidence="1 2">
    <name type="scientific">Limnohabitans parvus II-B4</name>
    <dbReference type="NCBI Taxonomy" id="1293052"/>
    <lineage>
        <taxon>Bacteria</taxon>
        <taxon>Pseudomonadati</taxon>
        <taxon>Pseudomonadota</taxon>
        <taxon>Betaproteobacteria</taxon>
        <taxon>Burkholderiales</taxon>
        <taxon>Comamonadaceae</taxon>
        <taxon>Limnohabitans</taxon>
    </lineage>
</organism>
<dbReference type="Gene3D" id="3.40.50.1000">
    <property type="entry name" value="HAD superfamily/HAD-like"/>
    <property type="match status" value="1"/>
</dbReference>
<evidence type="ECO:0000313" key="1">
    <source>
        <dbReference type="EMBL" id="PUE55258.1"/>
    </source>
</evidence>
<dbReference type="PANTHER" id="PTHR43611">
    <property type="entry name" value="ALPHA-D-GLUCOSE 1-PHOSPHATE PHOSPHATASE"/>
    <property type="match status" value="1"/>
</dbReference>
<dbReference type="OrthoDB" id="9797415at2"/>